<reference evidence="1 2" key="1">
    <citation type="submission" date="2020-08" db="EMBL/GenBank/DDBJ databases">
        <title>Genomic Encyclopedia of Type Strains, Phase IV (KMG-IV): sequencing the most valuable type-strain genomes for metagenomic binning, comparative biology and taxonomic classification.</title>
        <authorList>
            <person name="Goeker M."/>
        </authorList>
    </citation>
    <scope>NUCLEOTIDE SEQUENCE [LARGE SCALE GENOMIC DNA]</scope>
    <source>
        <strain evidence="1 2">DSM 28760</strain>
    </source>
</reference>
<comment type="caution">
    <text evidence="1">The sequence shown here is derived from an EMBL/GenBank/DDBJ whole genome shotgun (WGS) entry which is preliminary data.</text>
</comment>
<keyword evidence="2" id="KW-1185">Reference proteome</keyword>
<dbReference type="AlphaFoldDB" id="A0A7W5Z4K4"/>
<dbReference type="EMBL" id="JACICC010000004">
    <property type="protein sequence ID" value="MBB3810040.1"/>
    <property type="molecule type" value="Genomic_DNA"/>
</dbReference>
<gene>
    <name evidence="1" type="ORF">FHS81_002128</name>
</gene>
<name>A0A7W5Z4K4_9HYPH</name>
<protein>
    <submittedName>
        <fullName evidence="1">Uncharacterized protein</fullName>
    </submittedName>
</protein>
<organism evidence="1 2">
    <name type="scientific">Pseudochelatococcus contaminans</name>
    <dbReference type="NCBI Taxonomy" id="1538103"/>
    <lineage>
        <taxon>Bacteria</taxon>
        <taxon>Pseudomonadati</taxon>
        <taxon>Pseudomonadota</taxon>
        <taxon>Alphaproteobacteria</taxon>
        <taxon>Hyphomicrobiales</taxon>
        <taxon>Chelatococcaceae</taxon>
        <taxon>Pseudochelatococcus</taxon>
    </lineage>
</organism>
<evidence type="ECO:0000313" key="1">
    <source>
        <dbReference type="EMBL" id="MBB3810040.1"/>
    </source>
</evidence>
<sequence>MLEMARLIRIVKLLGMPARTDTYPRHSIQANLPPVESARRICLWAMMFQAAMPVTTALSGD</sequence>
<proteinExistence type="predicted"/>
<evidence type="ECO:0000313" key="2">
    <source>
        <dbReference type="Proteomes" id="UP000537592"/>
    </source>
</evidence>
<dbReference type="Proteomes" id="UP000537592">
    <property type="component" value="Unassembled WGS sequence"/>
</dbReference>
<accession>A0A7W5Z4K4</accession>